<dbReference type="GO" id="GO:0006284">
    <property type="term" value="P:base-excision repair"/>
    <property type="evidence" value="ECO:0007669"/>
    <property type="project" value="InterPro"/>
</dbReference>
<evidence type="ECO:0000313" key="19">
    <source>
        <dbReference type="EMBL" id="MDK4325212.1"/>
    </source>
</evidence>
<dbReference type="CDD" id="cd08966">
    <property type="entry name" value="EcFpg-like_N"/>
    <property type="match status" value="1"/>
</dbReference>
<name>A0AAP4BRV5_9CORY</name>
<keyword evidence="14 19" id="KW-0326">Glycosidase</keyword>
<evidence type="ECO:0000259" key="18">
    <source>
        <dbReference type="PROSITE" id="PS51068"/>
    </source>
</evidence>
<dbReference type="InterPro" id="IPR010979">
    <property type="entry name" value="Ribosomal_uS13-like_H2TH"/>
</dbReference>
<dbReference type="PROSITE" id="PS01242">
    <property type="entry name" value="ZF_FPG_1"/>
    <property type="match status" value="1"/>
</dbReference>
<dbReference type="InterPro" id="IPR015886">
    <property type="entry name" value="H2TH_FPG"/>
</dbReference>
<evidence type="ECO:0000256" key="14">
    <source>
        <dbReference type="ARBA" id="ARBA00023295"/>
    </source>
</evidence>
<evidence type="ECO:0000256" key="8">
    <source>
        <dbReference type="ARBA" id="ARBA00022801"/>
    </source>
</evidence>
<proteinExistence type="inferred from homology"/>
<evidence type="ECO:0000256" key="11">
    <source>
        <dbReference type="ARBA" id="ARBA00023204"/>
    </source>
</evidence>
<gene>
    <name evidence="19" type="primary">mutM</name>
    <name evidence="19" type="ORF">QPX54_01595</name>
</gene>
<dbReference type="InterPro" id="IPR010663">
    <property type="entry name" value="Znf_FPG/IleRS"/>
</dbReference>
<comment type="subunit">
    <text evidence="4">Monomer.</text>
</comment>
<dbReference type="SUPFAM" id="SSF81624">
    <property type="entry name" value="N-terminal domain of MutM-like DNA repair proteins"/>
    <property type="match status" value="1"/>
</dbReference>
<comment type="cofactor">
    <cofactor evidence="2">
        <name>Zn(2+)</name>
        <dbReference type="ChEBI" id="CHEBI:29105"/>
    </cofactor>
</comment>
<reference evidence="19" key="1">
    <citation type="submission" date="2023-05" db="EMBL/GenBank/DDBJ databases">
        <title>Metabolic capabilities are highly conserved among human nasal-associated Corynebacterium species in pangenomic analyses.</title>
        <authorList>
            <person name="Tran T.H."/>
            <person name="Roberts A.Q."/>
            <person name="Escapa I.F."/>
            <person name="Gao W."/>
            <person name="Conlan S."/>
            <person name="Kong H."/>
            <person name="Segre J.A."/>
            <person name="Kelly M.S."/>
            <person name="Lemon K.P."/>
        </authorList>
    </citation>
    <scope>NUCLEOTIDE SEQUENCE</scope>
    <source>
        <strain evidence="19">KPL2654</strain>
    </source>
</reference>
<dbReference type="InterPro" id="IPR012319">
    <property type="entry name" value="FPG_cat"/>
</dbReference>
<evidence type="ECO:0000256" key="5">
    <source>
        <dbReference type="ARBA" id="ARBA00022723"/>
    </source>
</evidence>
<dbReference type="Pfam" id="PF06831">
    <property type="entry name" value="H2TH"/>
    <property type="match status" value="1"/>
</dbReference>
<evidence type="ECO:0000256" key="4">
    <source>
        <dbReference type="ARBA" id="ARBA00011245"/>
    </source>
</evidence>
<comment type="catalytic activity">
    <reaction evidence="15">
        <text>2'-deoxyribonucleotide-(2'-deoxyribose 5'-phosphate)-2'-deoxyribonucleotide-DNA = a 3'-end 2'-deoxyribonucleotide-(2,3-dehydro-2,3-deoxyribose 5'-phosphate)-DNA + a 5'-end 5'-phospho-2'-deoxyribonucleoside-DNA + H(+)</text>
        <dbReference type="Rhea" id="RHEA:66592"/>
        <dbReference type="Rhea" id="RHEA-COMP:13180"/>
        <dbReference type="Rhea" id="RHEA-COMP:16897"/>
        <dbReference type="Rhea" id="RHEA-COMP:17067"/>
        <dbReference type="ChEBI" id="CHEBI:15378"/>
        <dbReference type="ChEBI" id="CHEBI:136412"/>
        <dbReference type="ChEBI" id="CHEBI:157695"/>
        <dbReference type="ChEBI" id="CHEBI:167181"/>
        <dbReference type="EC" id="4.2.99.18"/>
    </reaction>
</comment>
<keyword evidence="8 19" id="KW-0378">Hydrolase</keyword>
<evidence type="ECO:0000256" key="16">
    <source>
        <dbReference type="PROSITE-ProRule" id="PRU00391"/>
    </source>
</evidence>
<dbReference type="Gene3D" id="1.10.8.50">
    <property type="match status" value="1"/>
</dbReference>
<keyword evidence="13" id="KW-0511">Multifunctional enzyme</keyword>
<evidence type="ECO:0000256" key="12">
    <source>
        <dbReference type="ARBA" id="ARBA00023239"/>
    </source>
</evidence>
<dbReference type="PANTHER" id="PTHR22993:SF9">
    <property type="entry name" value="FORMAMIDOPYRIMIDINE-DNA GLYCOSYLASE"/>
    <property type="match status" value="1"/>
</dbReference>
<comment type="caution">
    <text evidence="19">The sequence shown here is derived from an EMBL/GenBank/DDBJ whole genome shotgun (WGS) entry which is preliminary data.</text>
</comment>
<keyword evidence="11" id="KW-0234">DNA repair</keyword>
<dbReference type="GO" id="GO:0003684">
    <property type="term" value="F:damaged DNA binding"/>
    <property type="evidence" value="ECO:0007669"/>
    <property type="project" value="InterPro"/>
</dbReference>
<evidence type="ECO:0000256" key="9">
    <source>
        <dbReference type="ARBA" id="ARBA00022833"/>
    </source>
</evidence>
<evidence type="ECO:0000256" key="2">
    <source>
        <dbReference type="ARBA" id="ARBA00001947"/>
    </source>
</evidence>
<dbReference type="RefSeq" id="WP_284589450.1">
    <property type="nucleotide sequence ID" value="NZ_JASNVP010000002.1"/>
</dbReference>
<dbReference type="NCBIfam" id="NF002211">
    <property type="entry name" value="PRK01103.1"/>
    <property type="match status" value="1"/>
</dbReference>
<dbReference type="SUPFAM" id="SSF46946">
    <property type="entry name" value="S13-like H2TH domain"/>
    <property type="match status" value="1"/>
</dbReference>
<dbReference type="SMART" id="SM00898">
    <property type="entry name" value="Fapy_DNA_glyco"/>
    <property type="match status" value="1"/>
</dbReference>
<dbReference type="EMBL" id="JASNVP010000002">
    <property type="protein sequence ID" value="MDK4325212.1"/>
    <property type="molecule type" value="Genomic_DNA"/>
</dbReference>
<dbReference type="SUPFAM" id="SSF57716">
    <property type="entry name" value="Glucocorticoid receptor-like (DNA-binding domain)"/>
    <property type="match status" value="1"/>
</dbReference>
<evidence type="ECO:0000256" key="1">
    <source>
        <dbReference type="ARBA" id="ARBA00001668"/>
    </source>
</evidence>
<dbReference type="AlphaFoldDB" id="A0AAP4BRV5"/>
<dbReference type="GO" id="GO:0006979">
    <property type="term" value="P:response to oxidative stress"/>
    <property type="evidence" value="ECO:0007669"/>
    <property type="project" value="UniProtKB-ARBA"/>
</dbReference>
<protein>
    <submittedName>
        <fullName evidence="19">Bifunctional DNA-formamidopyrimidine glycosylase/DNA-(Apurinic or apyrimidinic site) lyase</fullName>
        <ecNumber evidence="19">3.2.2.23</ecNumber>
        <ecNumber evidence="19">4.2.99.18</ecNumber>
    </submittedName>
</protein>
<keyword evidence="7 16" id="KW-0863">Zinc-finger</keyword>
<dbReference type="Pfam" id="PF01149">
    <property type="entry name" value="Fapy_DNA_glyco"/>
    <property type="match status" value="1"/>
</dbReference>
<dbReference type="SMART" id="SM01232">
    <property type="entry name" value="H2TH"/>
    <property type="match status" value="1"/>
</dbReference>
<evidence type="ECO:0000256" key="6">
    <source>
        <dbReference type="ARBA" id="ARBA00022763"/>
    </source>
</evidence>
<keyword evidence="12 19" id="KW-0456">Lyase</keyword>
<dbReference type="InterPro" id="IPR020629">
    <property type="entry name" value="FPG_Glyclase"/>
</dbReference>
<evidence type="ECO:0000256" key="7">
    <source>
        <dbReference type="ARBA" id="ARBA00022771"/>
    </source>
</evidence>
<sequence>MPELPEVEVVRSGLAEHTTGARFGKVEVLHPRANRGQEFPLAGLLQDAVIERWCRRGKFLWAELADGQALYVHLGMSGQMLVGKPGQVQSKHLRIRAELEVPTRIVDDGSAGPGVVKRELAFVDQRTFGRWLVCEFSGEHPDLPEPAAHIAPDPFSPDFDAVAAARALRKRRSAVKSVLLNQEIISGIGNIYADEALWAARIHPAQPANKLLQREAVALVEAARDVMARALEAGGTSFDALYVNVNGGSGYFERSLNAYGQTGKPCRRCGNEITRIVINKRSCHFCAVCQ</sequence>
<dbReference type="PROSITE" id="PS51068">
    <property type="entry name" value="FPG_CAT"/>
    <property type="match status" value="1"/>
</dbReference>
<dbReference type="Proteomes" id="UP001226160">
    <property type="component" value="Unassembled WGS sequence"/>
</dbReference>
<dbReference type="Gene3D" id="3.20.190.10">
    <property type="entry name" value="MutM-like, N-terminal"/>
    <property type="match status" value="1"/>
</dbReference>
<dbReference type="NCBIfam" id="TIGR00577">
    <property type="entry name" value="fpg"/>
    <property type="match status" value="1"/>
</dbReference>
<dbReference type="GO" id="GO:0003690">
    <property type="term" value="F:double-stranded DNA binding"/>
    <property type="evidence" value="ECO:0007669"/>
    <property type="project" value="UniProtKB-ARBA"/>
</dbReference>
<dbReference type="Pfam" id="PF06827">
    <property type="entry name" value="zf-FPG_IleRS"/>
    <property type="match status" value="1"/>
</dbReference>
<keyword evidence="5" id="KW-0479">Metal-binding</keyword>
<comment type="catalytic activity">
    <reaction evidence="1">
        <text>Hydrolysis of DNA containing ring-opened 7-methylguanine residues, releasing 2,6-diamino-4-hydroxy-5-(N-methyl)formamidopyrimidine.</text>
        <dbReference type="EC" id="3.2.2.23"/>
    </reaction>
</comment>
<keyword evidence="9" id="KW-0862">Zinc</keyword>
<dbReference type="GO" id="GO:0008270">
    <property type="term" value="F:zinc ion binding"/>
    <property type="evidence" value="ECO:0007669"/>
    <property type="project" value="UniProtKB-KW"/>
</dbReference>
<evidence type="ECO:0000313" key="20">
    <source>
        <dbReference type="Proteomes" id="UP001226160"/>
    </source>
</evidence>
<dbReference type="InterPro" id="IPR000214">
    <property type="entry name" value="Znf_DNA_glyclase/AP_lyase"/>
</dbReference>
<dbReference type="PANTHER" id="PTHR22993">
    <property type="entry name" value="FORMAMIDOPYRIMIDINE-DNA GLYCOSYLASE"/>
    <property type="match status" value="1"/>
</dbReference>
<dbReference type="EC" id="3.2.2.23" evidence="19"/>
<feature type="domain" description="Formamidopyrimidine-DNA glycosylase catalytic" evidence="18">
    <location>
        <begin position="2"/>
        <end position="129"/>
    </location>
</feature>
<evidence type="ECO:0000256" key="15">
    <source>
        <dbReference type="ARBA" id="ARBA00044632"/>
    </source>
</evidence>
<evidence type="ECO:0000256" key="13">
    <source>
        <dbReference type="ARBA" id="ARBA00023268"/>
    </source>
</evidence>
<keyword evidence="6" id="KW-0227">DNA damage</keyword>
<comment type="similarity">
    <text evidence="3">Belongs to the FPG family.</text>
</comment>
<evidence type="ECO:0000259" key="17">
    <source>
        <dbReference type="PROSITE" id="PS51066"/>
    </source>
</evidence>
<dbReference type="PROSITE" id="PS51066">
    <property type="entry name" value="ZF_FPG_2"/>
    <property type="match status" value="1"/>
</dbReference>
<organism evidence="19 20">
    <name type="scientific">Corynebacterium propinquum</name>
    <dbReference type="NCBI Taxonomy" id="43769"/>
    <lineage>
        <taxon>Bacteria</taxon>
        <taxon>Bacillati</taxon>
        <taxon>Actinomycetota</taxon>
        <taxon>Actinomycetes</taxon>
        <taxon>Mycobacteriales</taxon>
        <taxon>Corynebacteriaceae</taxon>
        <taxon>Corynebacterium</taxon>
    </lineage>
</organism>
<dbReference type="InterPro" id="IPR035937">
    <property type="entry name" value="FPG_N"/>
</dbReference>
<keyword evidence="10" id="KW-0238">DNA-binding</keyword>
<feature type="domain" description="FPG-type" evidence="17">
    <location>
        <begin position="257"/>
        <end position="290"/>
    </location>
</feature>
<dbReference type="GO" id="GO:0034039">
    <property type="term" value="F:8-oxo-7,8-dihydroguanine DNA N-glycosylase activity"/>
    <property type="evidence" value="ECO:0007669"/>
    <property type="project" value="TreeGrafter"/>
</dbReference>
<dbReference type="EC" id="4.2.99.18" evidence="19"/>
<evidence type="ECO:0000256" key="3">
    <source>
        <dbReference type="ARBA" id="ARBA00009409"/>
    </source>
</evidence>
<dbReference type="GO" id="GO:0140078">
    <property type="term" value="F:class I DNA-(apurinic or apyrimidinic site) endonuclease activity"/>
    <property type="evidence" value="ECO:0007669"/>
    <property type="project" value="UniProtKB-EC"/>
</dbReference>
<evidence type="ECO:0000256" key="10">
    <source>
        <dbReference type="ARBA" id="ARBA00023125"/>
    </source>
</evidence>
<dbReference type="FunFam" id="1.10.8.50:FF:000003">
    <property type="entry name" value="Formamidopyrimidine-DNA glycosylase"/>
    <property type="match status" value="1"/>
</dbReference>
<accession>A0AAP4BRV5</accession>
<dbReference type="InterPro" id="IPR015887">
    <property type="entry name" value="DNA_glyclase_Znf_dom_DNA_BS"/>
</dbReference>